<dbReference type="EMBL" id="KV424043">
    <property type="protein sequence ID" value="KZT53200.1"/>
    <property type="molecule type" value="Genomic_DNA"/>
</dbReference>
<reference evidence="1 2" key="1">
    <citation type="journal article" date="2016" name="Mol. Biol. Evol.">
        <title>Comparative Genomics of Early-Diverging Mushroom-Forming Fungi Provides Insights into the Origins of Lignocellulose Decay Capabilities.</title>
        <authorList>
            <person name="Nagy L.G."/>
            <person name="Riley R."/>
            <person name="Tritt A."/>
            <person name="Adam C."/>
            <person name="Daum C."/>
            <person name="Floudas D."/>
            <person name="Sun H."/>
            <person name="Yadav J.S."/>
            <person name="Pangilinan J."/>
            <person name="Larsson K.H."/>
            <person name="Matsuura K."/>
            <person name="Barry K."/>
            <person name="Labutti K."/>
            <person name="Kuo R."/>
            <person name="Ohm R.A."/>
            <person name="Bhattacharya S.S."/>
            <person name="Shirouzu T."/>
            <person name="Yoshinaga Y."/>
            <person name="Martin F.M."/>
            <person name="Grigoriev I.V."/>
            <person name="Hibbett D.S."/>
        </authorList>
    </citation>
    <scope>NUCLEOTIDE SEQUENCE [LARGE SCALE GENOMIC DNA]</scope>
    <source>
        <strain evidence="1 2">HHB12733</strain>
    </source>
</reference>
<gene>
    <name evidence="1" type="ORF">CALCODRAFT_486512</name>
</gene>
<dbReference type="AlphaFoldDB" id="A0A165DNR8"/>
<organism evidence="1 2">
    <name type="scientific">Calocera cornea HHB12733</name>
    <dbReference type="NCBI Taxonomy" id="1353952"/>
    <lineage>
        <taxon>Eukaryota</taxon>
        <taxon>Fungi</taxon>
        <taxon>Dikarya</taxon>
        <taxon>Basidiomycota</taxon>
        <taxon>Agaricomycotina</taxon>
        <taxon>Dacrymycetes</taxon>
        <taxon>Dacrymycetales</taxon>
        <taxon>Dacrymycetaceae</taxon>
        <taxon>Calocera</taxon>
    </lineage>
</organism>
<name>A0A165DNR8_9BASI</name>
<dbReference type="STRING" id="1353952.A0A165DNR8"/>
<evidence type="ECO:0000313" key="2">
    <source>
        <dbReference type="Proteomes" id="UP000076842"/>
    </source>
</evidence>
<keyword evidence="2" id="KW-1185">Reference proteome</keyword>
<dbReference type="InParanoid" id="A0A165DNR8"/>
<protein>
    <submittedName>
        <fullName evidence="1">Uncharacterized protein</fullName>
    </submittedName>
</protein>
<evidence type="ECO:0000313" key="1">
    <source>
        <dbReference type="EMBL" id="KZT53200.1"/>
    </source>
</evidence>
<accession>A0A165DNR8</accession>
<proteinExistence type="predicted"/>
<sequence length="278" mass="31932">MIWWCPLLPAWWTRDTSGGDTKAWGAPRGRINGFYVDVLHKAHSYWYERAQSVLMHISDKKIKDLYTPFPSWPSQLDITDILRSLPYSTCYWSWLRQQCKIRDLIGMTNFFEAVARRRWHDLDFNPRHVPQVQNFVGVLYESIPDNEEILGRLFGDGVPVLEPVRIPQSGRTRDRNHTAEWVMDVKAIIMEEHPGSINVRAQVRPNVSVADEALAPLKLKDRNRKGKRERAAERRRVELAKAHGNIDVKASMTRTRGLLATGIQKPLAIQDSGGLNAT</sequence>
<dbReference type="Proteomes" id="UP000076842">
    <property type="component" value="Unassembled WGS sequence"/>
</dbReference>